<evidence type="ECO:0000256" key="4">
    <source>
        <dbReference type="ARBA" id="ARBA00023136"/>
    </source>
</evidence>
<sequence length="315" mass="34649">MVFNVFGGGEEEKEQTGQTSSSKKMGVSYYKGEVIMKKKRNLIIWLVVIVVVIIAGYFSFGGGKSSQGQTVTVGIMSGSKQDDAIWKTVAKTAKDKYNITLKFKKFTDYSQPNKALTSGNVDLNAFQHYAFLDAWNKANKTNIVSIGKTIITPIRVYSKKIKNINQLANGDTIAVPNDATNESRALFVLKNAGLITLKPNTKLATVKSIEKNPKNLQIKELDASQTARSLSDVSAAVINGNYAQTAGINYKSAIYVEPVNKDSEQWINIIAANKKNKDKKAYKEVVKAYQTAATKKAIQKAYGTSELPAWDIKLK</sequence>
<dbReference type="Proteomes" id="UP000051166">
    <property type="component" value="Unassembled WGS sequence"/>
</dbReference>
<dbReference type="PATRIC" id="fig|1423801.4.peg.1629"/>
<name>A0A0R1V8Q4_9LACO</name>
<dbReference type="PIRSF" id="PIRSF002854">
    <property type="entry name" value="MetQ"/>
    <property type="match status" value="1"/>
</dbReference>
<evidence type="ECO:0000256" key="8">
    <source>
        <dbReference type="SAM" id="Phobius"/>
    </source>
</evidence>
<keyword evidence="10" id="KW-1185">Reference proteome</keyword>
<dbReference type="Gene3D" id="3.40.190.10">
    <property type="entry name" value="Periplasmic binding protein-like II"/>
    <property type="match status" value="2"/>
</dbReference>
<keyword evidence="5" id="KW-0564">Palmitate</keyword>
<evidence type="ECO:0000313" key="9">
    <source>
        <dbReference type="EMBL" id="KRM00331.1"/>
    </source>
</evidence>
<evidence type="ECO:0000256" key="7">
    <source>
        <dbReference type="SAM" id="MobiDB-lite"/>
    </source>
</evidence>
<evidence type="ECO:0000256" key="3">
    <source>
        <dbReference type="ARBA" id="ARBA00022729"/>
    </source>
</evidence>
<evidence type="ECO:0000256" key="6">
    <source>
        <dbReference type="ARBA" id="ARBA00023288"/>
    </source>
</evidence>
<organism evidence="9 10">
    <name type="scientific">Liquorilactobacillus satsumensis DSM 16230 = JCM 12392</name>
    <dbReference type="NCBI Taxonomy" id="1423801"/>
    <lineage>
        <taxon>Bacteria</taxon>
        <taxon>Bacillati</taxon>
        <taxon>Bacillota</taxon>
        <taxon>Bacilli</taxon>
        <taxon>Lactobacillales</taxon>
        <taxon>Lactobacillaceae</taxon>
        <taxon>Liquorilactobacillus</taxon>
    </lineage>
</organism>
<dbReference type="PANTHER" id="PTHR30429:SF0">
    <property type="entry name" value="METHIONINE-BINDING LIPOPROTEIN METQ"/>
    <property type="match status" value="1"/>
</dbReference>
<dbReference type="AlphaFoldDB" id="A0A0R1V8Q4"/>
<keyword evidence="8" id="KW-1133">Transmembrane helix</keyword>
<comment type="subcellular location">
    <subcellularLocation>
        <location evidence="1">Membrane</location>
        <topology evidence="1">Lipid-anchor</topology>
    </subcellularLocation>
</comment>
<keyword evidence="8" id="KW-0812">Transmembrane</keyword>
<dbReference type="SUPFAM" id="SSF53850">
    <property type="entry name" value="Periplasmic binding protein-like II"/>
    <property type="match status" value="1"/>
</dbReference>
<evidence type="ECO:0000256" key="1">
    <source>
        <dbReference type="ARBA" id="ARBA00004635"/>
    </source>
</evidence>
<dbReference type="PANTHER" id="PTHR30429">
    <property type="entry name" value="D-METHIONINE-BINDING LIPOPROTEIN METQ"/>
    <property type="match status" value="1"/>
</dbReference>
<keyword evidence="3" id="KW-0732">Signal</keyword>
<dbReference type="STRING" id="1423801.FD50_GL001592"/>
<reference evidence="9 10" key="1">
    <citation type="journal article" date="2015" name="Genome Announc.">
        <title>Expanding the biotechnology potential of lactobacilli through comparative genomics of 213 strains and associated genera.</title>
        <authorList>
            <person name="Sun Z."/>
            <person name="Harris H.M."/>
            <person name="McCann A."/>
            <person name="Guo C."/>
            <person name="Argimon S."/>
            <person name="Zhang W."/>
            <person name="Yang X."/>
            <person name="Jeffery I.B."/>
            <person name="Cooney J.C."/>
            <person name="Kagawa T.F."/>
            <person name="Liu W."/>
            <person name="Song Y."/>
            <person name="Salvetti E."/>
            <person name="Wrobel A."/>
            <person name="Rasinkangas P."/>
            <person name="Parkhill J."/>
            <person name="Rea M.C."/>
            <person name="O'Sullivan O."/>
            <person name="Ritari J."/>
            <person name="Douillard F.P."/>
            <person name="Paul Ross R."/>
            <person name="Yang R."/>
            <person name="Briner A.E."/>
            <person name="Felis G.E."/>
            <person name="de Vos W.M."/>
            <person name="Barrangou R."/>
            <person name="Klaenhammer T.R."/>
            <person name="Caufield P.W."/>
            <person name="Cui Y."/>
            <person name="Zhang H."/>
            <person name="O'Toole P.W."/>
        </authorList>
    </citation>
    <scope>NUCLEOTIDE SEQUENCE [LARGE SCALE GENOMIC DNA]</scope>
    <source>
        <strain evidence="9 10">DSM 16230</strain>
    </source>
</reference>
<accession>A0A0R1V8Q4</accession>
<feature type="region of interest" description="Disordered" evidence="7">
    <location>
        <begin position="1"/>
        <end position="20"/>
    </location>
</feature>
<dbReference type="InterPro" id="IPR004872">
    <property type="entry name" value="Lipoprotein_NlpA"/>
</dbReference>
<keyword evidence="6" id="KW-0449">Lipoprotein</keyword>
<evidence type="ECO:0000313" key="10">
    <source>
        <dbReference type="Proteomes" id="UP000051166"/>
    </source>
</evidence>
<dbReference type="EMBL" id="AZFQ01000011">
    <property type="protein sequence ID" value="KRM00331.1"/>
    <property type="molecule type" value="Genomic_DNA"/>
</dbReference>
<feature type="transmembrane region" description="Helical" evidence="8">
    <location>
        <begin position="42"/>
        <end position="60"/>
    </location>
</feature>
<dbReference type="Pfam" id="PF03180">
    <property type="entry name" value="Lipoprotein_9"/>
    <property type="match status" value="1"/>
</dbReference>
<dbReference type="GO" id="GO:0016020">
    <property type="term" value="C:membrane"/>
    <property type="evidence" value="ECO:0007669"/>
    <property type="project" value="UniProtKB-SubCell"/>
</dbReference>
<evidence type="ECO:0000256" key="5">
    <source>
        <dbReference type="ARBA" id="ARBA00023139"/>
    </source>
</evidence>
<keyword evidence="4 8" id="KW-0472">Membrane</keyword>
<gene>
    <name evidence="9" type="ORF">FD50_GL001592</name>
</gene>
<protein>
    <submittedName>
        <fullName evidence="9">D-methionine ABC transporter binding protein</fullName>
    </submittedName>
</protein>
<proteinExistence type="inferred from homology"/>
<comment type="caution">
    <text evidence="9">The sequence shown here is derived from an EMBL/GenBank/DDBJ whole genome shotgun (WGS) entry which is preliminary data.</text>
</comment>
<evidence type="ECO:0000256" key="2">
    <source>
        <dbReference type="ARBA" id="ARBA00008973"/>
    </source>
</evidence>
<comment type="similarity">
    <text evidence="2">Belongs to the NlpA lipoprotein family.</text>
</comment>